<protein>
    <recommendedName>
        <fullName evidence="2">Peptide-N-glycosidase F C-terminal domain-containing protein</fullName>
    </recommendedName>
</protein>
<name>A0A382ACY4_9ZZZZ</name>
<dbReference type="InterPro" id="IPR014784">
    <property type="entry name" value="Cu2_ascorb_mOase-like_C"/>
</dbReference>
<dbReference type="Pfam" id="PF09113">
    <property type="entry name" value="N-glycanase_C"/>
    <property type="match status" value="1"/>
</dbReference>
<evidence type="ECO:0000259" key="2">
    <source>
        <dbReference type="Pfam" id="PF09113"/>
    </source>
</evidence>
<accession>A0A382ACY4</accession>
<dbReference type="EMBL" id="UINC01024831">
    <property type="protein sequence ID" value="SVA99269.1"/>
    <property type="molecule type" value="Genomic_DNA"/>
</dbReference>
<organism evidence="3">
    <name type="scientific">marine metagenome</name>
    <dbReference type="NCBI Taxonomy" id="408172"/>
    <lineage>
        <taxon>unclassified sequences</taxon>
        <taxon>metagenomes</taxon>
        <taxon>ecological metagenomes</taxon>
    </lineage>
</organism>
<proteinExistence type="predicted"/>
<evidence type="ECO:0000313" key="3">
    <source>
        <dbReference type="EMBL" id="SVA99269.1"/>
    </source>
</evidence>
<keyword evidence="1" id="KW-1015">Disulfide bond</keyword>
<dbReference type="PANTHER" id="PTHR39319:SF1">
    <property type="entry name" value="SI:DKEY-256H2.1"/>
    <property type="match status" value="1"/>
</dbReference>
<feature type="domain" description="Peptide-N-glycosidase F C-terminal" evidence="2">
    <location>
        <begin position="196"/>
        <end position="326"/>
    </location>
</feature>
<sequence length="565" mass="65310">MTKSLIFYLIIFWLLFVQFIFSKEMDIGDTLVIQPITFDTPSPEGWLAQYESTLNFPLGDISWYKILMVQTLKCDARTKADNYECGEWDYIWDTMVNVPTNDTIETFKLGSFVTPYGKRLYLGGNQGWEWTYDITDYAPILKGKLDIIVGNNQELLDLKFLFIKGVPSRDVISVENIFPFGYYDSHYGYTYTYGALSNNTVLTEKQIVIDPNASGYKLKAIISGHGHEGPHHCCEWVSKSHSYIINGLKMFTWNVWKDCGNNPIYPQGGTWPYDRAGWCPGTKVDEYSFELTNLVNLGDTISIDYEIETMVDESEEKGIFRMSHQLFSYGKPNFKHNVEVVDIISPSSKDEYSRINPTLSNSRIIIRNNGYEDIRRLKIRYGLKDGAKSIYRWHGKLSFLMEQEIFLPVPDWSGLSKNQLFIVEANSPNGRKDEYPIDNIKYSTVDVPIVLPKEFRVRIKTNNLGRARENSYIIRDTKGIIYFQNPFFEDDTDYKMPIKLDSGIYDFIFTDENENGIDLLWWQEKDSVGTSGILEFKNLDGSSIHRFSPDFGEEIRMNFIVGKIP</sequence>
<reference evidence="3" key="1">
    <citation type="submission" date="2018-05" db="EMBL/GenBank/DDBJ databases">
        <authorList>
            <person name="Lanie J.A."/>
            <person name="Ng W.-L."/>
            <person name="Kazmierczak K.M."/>
            <person name="Andrzejewski T.M."/>
            <person name="Davidsen T.M."/>
            <person name="Wayne K.J."/>
            <person name="Tettelin H."/>
            <person name="Glass J.I."/>
            <person name="Rusch D."/>
            <person name="Podicherti R."/>
            <person name="Tsui H.-C.T."/>
            <person name="Winkler M.E."/>
        </authorList>
    </citation>
    <scope>NUCLEOTIDE SEQUENCE</scope>
</reference>
<dbReference type="PANTHER" id="PTHR39319">
    <property type="entry name" value="SI:DKEY-256H2.1"/>
    <property type="match status" value="1"/>
</dbReference>
<dbReference type="AlphaFoldDB" id="A0A382ACY4"/>
<evidence type="ECO:0000256" key="1">
    <source>
        <dbReference type="ARBA" id="ARBA00023157"/>
    </source>
</evidence>
<dbReference type="GO" id="GO:0016715">
    <property type="term" value="F:oxidoreductase activity, acting on paired donors, with incorporation or reduction of molecular oxygen, reduced ascorbate as one donor, and incorporation of one atom of oxygen"/>
    <property type="evidence" value="ECO:0007669"/>
    <property type="project" value="InterPro"/>
</dbReference>
<dbReference type="Gene3D" id="2.60.120.230">
    <property type="match status" value="2"/>
</dbReference>
<dbReference type="InterPro" id="IPR053251">
    <property type="entry name" value="N-glycanase"/>
</dbReference>
<dbReference type="InterPro" id="IPR008977">
    <property type="entry name" value="PHM/PNGase_F_dom_sf"/>
</dbReference>
<dbReference type="InterPro" id="IPR015197">
    <property type="entry name" value="PngaseF_C"/>
</dbReference>
<dbReference type="SUPFAM" id="SSF49742">
    <property type="entry name" value="PHM/PNGase F"/>
    <property type="match status" value="1"/>
</dbReference>
<gene>
    <name evidence="3" type="ORF">METZ01_LOCUS152123</name>
</gene>